<proteinExistence type="predicted"/>
<evidence type="ECO:0000313" key="1">
    <source>
        <dbReference type="EMBL" id="KAF9484992.1"/>
    </source>
</evidence>
<keyword evidence="2" id="KW-1185">Reference proteome</keyword>
<protein>
    <submittedName>
        <fullName evidence="1">Uncharacterized protein</fullName>
    </submittedName>
</protein>
<dbReference type="AlphaFoldDB" id="A0A9P5ZB65"/>
<sequence>MQLWNMLRQTNSLPLSDASAIVSTSDSPSANPKDHVLLFDHLIEVFGSQVFSGPPPKEKFLVSWQIMMGHRLEAFAQGKRQVKKGAVPKQALHATGKGILPTISEAYNVHEADYFAKDTVTDKVKRRDFEQKHPLAATLDLVNSELGCSAALPFQASFSNTRGPLININFFKVHQLCTKIFEELAIALNVNLETFVTCDLFRLTKTIAEAETRDGGRGFPMLLRRAADVVLRVAGDERVGAYVLRVEGDENLVL</sequence>
<evidence type="ECO:0000313" key="2">
    <source>
        <dbReference type="Proteomes" id="UP000807469"/>
    </source>
</evidence>
<name>A0A9P5ZB65_9AGAR</name>
<accession>A0A9P5ZB65</accession>
<dbReference type="OrthoDB" id="2993576at2759"/>
<gene>
    <name evidence="1" type="ORF">BDN70DRAFT_871677</name>
</gene>
<dbReference type="Proteomes" id="UP000807469">
    <property type="component" value="Unassembled WGS sequence"/>
</dbReference>
<reference evidence="1" key="1">
    <citation type="submission" date="2020-11" db="EMBL/GenBank/DDBJ databases">
        <authorList>
            <consortium name="DOE Joint Genome Institute"/>
            <person name="Ahrendt S."/>
            <person name="Riley R."/>
            <person name="Andreopoulos W."/>
            <person name="Labutti K."/>
            <person name="Pangilinan J."/>
            <person name="Ruiz-Duenas F.J."/>
            <person name="Barrasa J.M."/>
            <person name="Sanchez-Garcia M."/>
            <person name="Camarero S."/>
            <person name="Miyauchi S."/>
            <person name="Serrano A."/>
            <person name="Linde D."/>
            <person name="Babiker R."/>
            <person name="Drula E."/>
            <person name="Ayuso-Fernandez I."/>
            <person name="Pacheco R."/>
            <person name="Padilla G."/>
            <person name="Ferreira P."/>
            <person name="Barriuso J."/>
            <person name="Kellner H."/>
            <person name="Castanera R."/>
            <person name="Alfaro M."/>
            <person name="Ramirez L."/>
            <person name="Pisabarro A.G."/>
            <person name="Kuo A."/>
            <person name="Tritt A."/>
            <person name="Lipzen A."/>
            <person name="He G."/>
            <person name="Yan M."/>
            <person name="Ng V."/>
            <person name="Cullen D."/>
            <person name="Martin F."/>
            <person name="Rosso M.-N."/>
            <person name="Henrissat B."/>
            <person name="Hibbett D."/>
            <person name="Martinez A.T."/>
            <person name="Grigoriev I.V."/>
        </authorList>
    </citation>
    <scope>NUCLEOTIDE SEQUENCE</scope>
    <source>
        <strain evidence="1">CIRM-BRFM 674</strain>
    </source>
</reference>
<comment type="caution">
    <text evidence="1">The sequence shown here is derived from an EMBL/GenBank/DDBJ whole genome shotgun (WGS) entry which is preliminary data.</text>
</comment>
<dbReference type="EMBL" id="MU155138">
    <property type="protein sequence ID" value="KAF9484992.1"/>
    <property type="molecule type" value="Genomic_DNA"/>
</dbReference>
<organism evidence="1 2">
    <name type="scientific">Pholiota conissans</name>
    <dbReference type="NCBI Taxonomy" id="109636"/>
    <lineage>
        <taxon>Eukaryota</taxon>
        <taxon>Fungi</taxon>
        <taxon>Dikarya</taxon>
        <taxon>Basidiomycota</taxon>
        <taxon>Agaricomycotina</taxon>
        <taxon>Agaricomycetes</taxon>
        <taxon>Agaricomycetidae</taxon>
        <taxon>Agaricales</taxon>
        <taxon>Agaricineae</taxon>
        <taxon>Strophariaceae</taxon>
        <taxon>Pholiota</taxon>
    </lineage>
</organism>